<dbReference type="EMBL" id="QPMT01000001">
    <property type="protein sequence ID" value="KAF4866724.1"/>
    <property type="molecule type" value="Genomic_DNA"/>
</dbReference>
<comment type="caution">
    <text evidence="1">The sequence shown here is derived from an EMBL/GenBank/DDBJ whole genome shotgun (WGS) entry which is preliminary data.</text>
</comment>
<dbReference type="OrthoDB" id="4808018at2759"/>
<sequence length="174" mass="19837">MNRAKKCLAVLGRIIGIKKEKPEYDTDLLVDTEVLVDTKAEIKFDAETDAKVNTKVACCTCTCHRLEDHTAPKHKSTLGAKKGWVYRPNYEFPWRLAQVVEEEENWRGTWVLDVKDLRAMDWGTAHVPKADGKGRGGRYERQPTRHMPFSVDGDGYRETLTGGQDDLMVMLGRR</sequence>
<keyword evidence="2" id="KW-1185">Reference proteome</keyword>
<accession>A0A9P5K9C1</accession>
<name>A0A9P5K9C1_COLSI</name>
<protein>
    <submittedName>
        <fullName evidence="1">Uncharacterized protein</fullName>
    </submittedName>
</protein>
<evidence type="ECO:0000313" key="2">
    <source>
        <dbReference type="Proteomes" id="UP000711996"/>
    </source>
</evidence>
<organism evidence="1 2">
    <name type="scientific">Colletotrichum siamense</name>
    <name type="common">Anthracnose fungus</name>
    <dbReference type="NCBI Taxonomy" id="690259"/>
    <lineage>
        <taxon>Eukaryota</taxon>
        <taxon>Fungi</taxon>
        <taxon>Dikarya</taxon>
        <taxon>Ascomycota</taxon>
        <taxon>Pezizomycotina</taxon>
        <taxon>Sordariomycetes</taxon>
        <taxon>Hypocreomycetidae</taxon>
        <taxon>Glomerellales</taxon>
        <taxon>Glomerellaceae</taxon>
        <taxon>Colletotrichum</taxon>
        <taxon>Colletotrichum gloeosporioides species complex</taxon>
    </lineage>
</organism>
<dbReference type="Proteomes" id="UP000711996">
    <property type="component" value="Unassembled WGS sequence"/>
</dbReference>
<gene>
    <name evidence="1" type="ORF">CGCSCA2_v000320</name>
</gene>
<evidence type="ECO:0000313" key="1">
    <source>
        <dbReference type="EMBL" id="KAF4866724.1"/>
    </source>
</evidence>
<reference evidence="1" key="1">
    <citation type="submission" date="2019-06" db="EMBL/GenBank/DDBJ databases">
        <authorList>
            <person name="Gan P."/>
            <person name="Shirasu K."/>
        </authorList>
    </citation>
    <scope>NUCLEOTIDE SEQUENCE [LARGE SCALE GENOMIC DNA]</scope>
    <source>
        <strain evidence="1">CAD2</strain>
    </source>
</reference>
<dbReference type="AlphaFoldDB" id="A0A9P5K9C1"/>
<proteinExistence type="predicted"/>